<keyword evidence="5" id="KW-0812">Transmembrane</keyword>
<dbReference type="Gene3D" id="2.40.170.20">
    <property type="entry name" value="TonB-dependent receptor, beta-barrel domain"/>
    <property type="match status" value="1"/>
</dbReference>
<reference evidence="15 16" key="1">
    <citation type="submission" date="2022-12" db="EMBL/GenBank/DDBJ databases">
        <title>Dasania phycosphaerae sp. nov., isolated from particulate material of the south coast of Korea.</title>
        <authorList>
            <person name="Jiang Y."/>
        </authorList>
    </citation>
    <scope>NUCLEOTIDE SEQUENCE [LARGE SCALE GENOMIC DNA]</scope>
    <source>
        <strain evidence="15 16">GY-19</strain>
    </source>
</reference>
<feature type="domain" description="TonB-dependent receptor-like beta-barrel" evidence="13">
    <location>
        <begin position="326"/>
        <end position="726"/>
    </location>
</feature>
<proteinExistence type="inferred from homology"/>
<dbReference type="InterPro" id="IPR036942">
    <property type="entry name" value="Beta-barrel_TonB_sf"/>
</dbReference>
<comment type="subcellular location">
    <subcellularLocation>
        <location evidence="1">Cell outer membrane</location>
        <topology evidence="1">Multi-pass membrane protein</topology>
    </subcellularLocation>
</comment>
<evidence type="ECO:0000313" key="16">
    <source>
        <dbReference type="Proteomes" id="UP001069090"/>
    </source>
</evidence>
<keyword evidence="16" id="KW-1185">Reference proteome</keyword>
<dbReference type="SUPFAM" id="SSF56935">
    <property type="entry name" value="Porins"/>
    <property type="match status" value="1"/>
</dbReference>
<comment type="similarity">
    <text evidence="11">Belongs to the TonB-dependent receptor family.</text>
</comment>
<dbReference type="InterPro" id="IPR000531">
    <property type="entry name" value="Beta-barrel_TonB"/>
</dbReference>
<accession>A0A9J6RJA8</accession>
<keyword evidence="15" id="KW-0675">Receptor</keyword>
<dbReference type="InterPro" id="IPR012910">
    <property type="entry name" value="Plug_dom"/>
</dbReference>
<keyword evidence="4" id="KW-0410">Iron transport</keyword>
<keyword evidence="8 11" id="KW-0798">TonB box</keyword>
<feature type="chain" id="PRO_5039920863" evidence="12">
    <location>
        <begin position="22"/>
        <end position="772"/>
    </location>
</feature>
<keyword evidence="12" id="KW-0732">Signal</keyword>
<evidence type="ECO:0000313" key="15">
    <source>
        <dbReference type="EMBL" id="MCZ0864782.1"/>
    </source>
</evidence>
<evidence type="ECO:0000256" key="12">
    <source>
        <dbReference type="SAM" id="SignalP"/>
    </source>
</evidence>
<feature type="signal peptide" evidence="12">
    <location>
        <begin position="1"/>
        <end position="21"/>
    </location>
</feature>
<dbReference type="GO" id="GO:0009279">
    <property type="term" value="C:cell outer membrane"/>
    <property type="evidence" value="ECO:0007669"/>
    <property type="project" value="UniProtKB-SubCell"/>
</dbReference>
<keyword evidence="6" id="KW-0408">Iron</keyword>
<evidence type="ECO:0000256" key="8">
    <source>
        <dbReference type="ARBA" id="ARBA00023077"/>
    </source>
</evidence>
<evidence type="ECO:0000256" key="11">
    <source>
        <dbReference type="RuleBase" id="RU003357"/>
    </source>
</evidence>
<evidence type="ECO:0000256" key="1">
    <source>
        <dbReference type="ARBA" id="ARBA00004571"/>
    </source>
</evidence>
<keyword evidence="7" id="KW-0406">Ion transport</keyword>
<comment type="caution">
    <text evidence="15">The sequence shown here is derived from an EMBL/GenBank/DDBJ whole genome shotgun (WGS) entry which is preliminary data.</text>
</comment>
<evidence type="ECO:0000256" key="3">
    <source>
        <dbReference type="ARBA" id="ARBA00022452"/>
    </source>
</evidence>
<evidence type="ECO:0000256" key="10">
    <source>
        <dbReference type="ARBA" id="ARBA00023237"/>
    </source>
</evidence>
<evidence type="ECO:0000256" key="7">
    <source>
        <dbReference type="ARBA" id="ARBA00023065"/>
    </source>
</evidence>
<dbReference type="Proteomes" id="UP001069090">
    <property type="component" value="Unassembled WGS sequence"/>
</dbReference>
<evidence type="ECO:0000256" key="2">
    <source>
        <dbReference type="ARBA" id="ARBA00022448"/>
    </source>
</evidence>
<evidence type="ECO:0000256" key="6">
    <source>
        <dbReference type="ARBA" id="ARBA00023004"/>
    </source>
</evidence>
<dbReference type="Pfam" id="PF07715">
    <property type="entry name" value="Plug"/>
    <property type="match status" value="1"/>
</dbReference>
<sequence>MTIKKHCLFISALICQNMAYATPLEEIIVTAQKRPVAMQKLGLSMQAISGEQLTAQRIGSARDILSQLSNVSLNEVNPVNTGFTLRGVGTNNFHGNVSRAVAIYQDEIVVNHPYSGVISLFDMQRVEVLRGPQNALFGRNAIGGAINYISASPKTGAAPQGYINASVGEYGLFASQGALGFTLNDEHAMRLAYASEQRDGLFRNQAPGRVGEKLGGVDKQAWRAQWLSEPSPHTAILVNWHGSRMQGLGMGNKAIGLRDPNDASSPCSAAELSQPDFESRVNCVSASGSNPSTDDWHTLYDVSPAKQDIASQGGYIKVVHDWPTMTLTSISALDKTEVEFSEDLAGDSSLRMIAFQDSEFEQISQELRLASSHEQAWQWLIGLNYFKEDILQATNVRRVIIANNAPITASNILDQDNEEYALFGQLDYHINPKTTWHIGLRYSHDEKLADSRFGLVLTPEALYPADTFISQALVQELSGPNPAACQPGLLPCVFMLNNLKQRLEELGGNISVDHQYKDNILLYSSYGHGYKSGGFDTRALAAFAGTANTPVEPEYLDSIEFGFKANSVDQQLAINGALFYYLWQDLQTFDVVNGSPGFVNIPKSIIYGLELESSWQAPAQWLIQGSIGWLHSEIKDAGQLSNIDKGHELQNTPELSFTGAITKTINGHYGEWQIRGESRYVSSQLDSLKFSNDLFSKRDSQLYFNLSTSFSPYNTGLRVSLWADNISEEKTCIQQSSLDNPLVASPTDLSSTLTCGPSSGQRLVGMSIYYEQ</sequence>
<dbReference type="PANTHER" id="PTHR32552">
    <property type="entry name" value="FERRICHROME IRON RECEPTOR-RELATED"/>
    <property type="match status" value="1"/>
</dbReference>
<gene>
    <name evidence="15" type="ORF">O0V09_06195</name>
</gene>
<organism evidence="15 16">
    <name type="scientific">Dasania phycosphaerae</name>
    <dbReference type="NCBI Taxonomy" id="2950436"/>
    <lineage>
        <taxon>Bacteria</taxon>
        <taxon>Pseudomonadati</taxon>
        <taxon>Pseudomonadota</taxon>
        <taxon>Gammaproteobacteria</taxon>
        <taxon>Cellvibrionales</taxon>
        <taxon>Spongiibacteraceae</taxon>
        <taxon>Dasania</taxon>
    </lineage>
</organism>
<keyword evidence="2" id="KW-0813">Transport</keyword>
<feature type="domain" description="TonB-dependent receptor plug" evidence="14">
    <location>
        <begin position="40"/>
        <end position="145"/>
    </location>
</feature>
<dbReference type="Pfam" id="PF00593">
    <property type="entry name" value="TonB_dep_Rec_b-barrel"/>
    <property type="match status" value="1"/>
</dbReference>
<dbReference type="InterPro" id="IPR039426">
    <property type="entry name" value="TonB-dep_rcpt-like"/>
</dbReference>
<dbReference type="EMBL" id="JAPTGG010000004">
    <property type="protein sequence ID" value="MCZ0864782.1"/>
    <property type="molecule type" value="Genomic_DNA"/>
</dbReference>
<keyword evidence="3" id="KW-1134">Transmembrane beta strand</keyword>
<keyword evidence="9 11" id="KW-0472">Membrane</keyword>
<dbReference type="AlphaFoldDB" id="A0A9J6RJA8"/>
<keyword evidence="10" id="KW-0998">Cell outer membrane</keyword>
<evidence type="ECO:0000256" key="5">
    <source>
        <dbReference type="ARBA" id="ARBA00022692"/>
    </source>
</evidence>
<name>A0A9J6RJA8_9GAMM</name>
<dbReference type="PANTHER" id="PTHR32552:SF81">
    <property type="entry name" value="TONB-DEPENDENT OUTER MEMBRANE RECEPTOR"/>
    <property type="match status" value="1"/>
</dbReference>
<evidence type="ECO:0000259" key="14">
    <source>
        <dbReference type="Pfam" id="PF07715"/>
    </source>
</evidence>
<evidence type="ECO:0000259" key="13">
    <source>
        <dbReference type="Pfam" id="PF00593"/>
    </source>
</evidence>
<dbReference type="GO" id="GO:0006826">
    <property type="term" value="P:iron ion transport"/>
    <property type="evidence" value="ECO:0007669"/>
    <property type="project" value="UniProtKB-KW"/>
</dbReference>
<evidence type="ECO:0000256" key="4">
    <source>
        <dbReference type="ARBA" id="ARBA00022496"/>
    </source>
</evidence>
<dbReference type="RefSeq" id="WP_258330936.1">
    <property type="nucleotide sequence ID" value="NZ_JAPTGG010000004.1"/>
</dbReference>
<evidence type="ECO:0000256" key="9">
    <source>
        <dbReference type="ARBA" id="ARBA00023136"/>
    </source>
</evidence>
<protein>
    <submittedName>
        <fullName evidence="15">TonB-dependent receptor</fullName>
    </submittedName>
</protein>